<reference evidence="5" key="1">
    <citation type="journal article" date="2014" name="Int. J. Syst. Evol. Microbiol.">
        <title>Complete genome sequence of Corynebacterium casei LMG S-19264T (=DSM 44701T), isolated from a smear-ripened cheese.</title>
        <authorList>
            <consortium name="US DOE Joint Genome Institute (JGI-PGF)"/>
            <person name="Walter F."/>
            <person name="Albersmeier A."/>
            <person name="Kalinowski J."/>
            <person name="Ruckert C."/>
        </authorList>
    </citation>
    <scope>NUCLEOTIDE SEQUENCE</scope>
    <source>
        <strain evidence="5">KCTC 32437</strain>
    </source>
</reference>
<name>A0A918S5R4_9HYPH</name>
<keyword evidence="3" id="KW-0560">Oxidoreductase</keyword>
<dbReference type="GO" id="GO:0016491">
    <property type="term" value="F:oxidoreductase activity"/>
    <property type="evidence" value="ECO:0007669"/>
    <property type="project" value="UniProtKB-KW"/>
</dbReference>
<keyword evidence="6" id="KW-1185">Reference proteome</keyword>
<sequence length="345" mass="38490">MTYRADPARYDTMQYRRSGRSGLKLPLVSLGLWQNFGGTRDYPSAMEILGHAFDAGITHFDLANNYGPPAGSAEELFGQVMARDFRPYRDEMIVSTKAGYGMWPGPYGDFGSRKYLLASLDQSLSRMGLDYVDIFYSHRYDAETPLEETMGALAHAVRSGKALYVGVSSYPEKQTREAYRILKEMGVATTIHQPSYSILNRWIEDDGTIDACDELGIGIIAFSPLAQGVLSGKYNRGDKAGTRADAQNSSLRQSHVEPNVLEAVENLEEIARSRGQSMVQLALSWVLRRKEVTSALIGVRNLEQLKDNLGVLNNLDLDDDEIRRIDEATKNGLMQLHPNPTGWLR</sequence>
<dbReference type="Proteomes" id="UP000646579">
    <property type="component" value="Unassembled WGS sequence"/>
</dbReference>
<evidence type="ECO:0000313" key="5">
    <source>
        <dbReference type="EMBL" id="GHA22172.1"/>
    </source>
</evidence>
<comment type="caution">
    <text evidence="5">The sequence shown here is derived from an EMBL/GenBank/DDBJ whole genome shotgun (WGS) entry which is preliminary data.</text>
</comment>
<dbReference type="InterPro" id="IPR005399">
    <property type="entry name" value="K_chnl_volt-dep_bsu_KCNAB-rel"/>
</dbReference>
<protein>
    <submittedName>
        <fullName evidence="5">Glyceraldehyde 3-phosphate reductase</fullName>
    </submittedName>
</protein>
<dbReference type="InterPro" id="IPR036812">
    <property type="entry name" value="NAD(P)_OxRdtase_dom_sf"/>
</dbReference>
<comment type="similarity">
    <text evidence="1">Belongs to the shaker potassium channel beta subunit family.</text>
</comment>
<dbReference type="GO" id="GO:0051596">
    <property type="term" value="P:methylglyoxal catabolic process"/>
    <property type="evidence" value="ECO:0007669"/>
    <property type="project" value="TreeGrafter"/>
</dbReference>
<evidence type="ECO:0000259" key="4">
    <source>
        <dbReference type="Pfam" id="PF00248"/>
    </source>
</evidence>
<organism evidence="5 6">
    <name type="scientific">Devosia pacifica</name>
    <dbReference type="NCBI Taxonomy" id="1335967"/>
    <lineage>
        <taxon>Bacteria</taxon>
        <taxon>Pseudomonadati</taxon>
        <taxon>Pseudomonadota</taxon>
        <taxon>Alphaproteobacteria</taxon>
        <taxon>Hyphomicrobiales</taxon>
        <taxon>Devosiaceae</taxon>
        <taxon>Devosia</taxon>
    </lineage>
</organism>
<dbReference type="SUPFAM" id="SSF51430">
    <property type="entry name" value="NAD(P)-linked oxidoreductase"/>
    <property type="match status" value="1"/>
</dbReference>
<dbReference type="EMBL" id="BMZE01000002">
    <property type="protein sequence ID" value="GHA22172.1"/>
    <property type="molecule type" value="Genomic_DNA"/>
</dbReference>
<evidence type="ECO:0000256" key="1">
    <source>
        <dbReference type="ARBA" id="ARBA00006515"/>
    </source>
</evidence>
<dbReference type="CDD" id="cd19089">
    <property type="entry name" value="AKR_AKR14A1_2"/>
    <property type="match status" value="1"/>
</dbReference>
<evidence type="ECO:0000313" key="6">
    <source>
        <dbReference type="Proteomes" id="UP000646579"/>
    </source>
</evidence>
<dbReference type="RefSeq" id="WP_189425235.1">
    <property type="nucleotide sequence ID" value="NZ_BMZE01000002.1"/>
</dbReference>
<dbReference type="PANTHER" id="PTHR43150:SF4">
    <property type="entry name" value="L-GLYCERALDEHYDE 3-PHOSPHATE REDUCTASE"/>
    <property type="match status" value="1"/>
</dbReference>
<dbReference type="InterPro" id="IPR023210">
    <property type="entry name" value="NADP_OxRdtase_dom"/>
</dbReference>
<proteinExistence type="inferred from homology"/>
<gene>
    <name evidence="5" type="ORF">GCM10007989_16940</name>
</gene>
<feature type="domain" description="NADP-dependent oxidoreductase" evidence="4">
    <location>
        <begin position="29"/>
        <end position="328"/>
    </location>
</feature>
<reference evidence="5" key="2">
    <citation type="submission" date="2020-09" db="EMBL/GenBank/DDBJ databases">
        <authorList>
            <person name="Sun Q."/>
            <person name="Kim S."/>
        </authorList>
    </citation>
    <scope>NUCLEOTIDE SEQUENCE</scope>
    <source>
        <strain evidence="5">KCTC 32437</strain>
    </source>
</reference>
<evidence type="ECO:0000256" key="3">
    <source>
        <dbReference type="ARBA" id="ARBA00023002"/>
    </source>
</evidence>
<evidence type="ECO:0000256" key="2">
    <source>
        <dbReference type="ARBA" id="ARBA00022857"/>
    </source>
</evidence>
<dbReference type="Gene3D" id="3.20.20.100">
    <property type="entry name" value="NADP-dependent oxidoreductase domain"/>
    <property type="match status" value="1"/>
</dbReference>
<dbReference type="AlphaFoldDB" id="A0A918S5R4"/>
<keyword evidence="2" id="KW-0521">NADP</keyword>
<dbReference type="PANTHER" id="PTHR43150">
    <property type="entry name" value="HYPERKINETIC, ISOFORM M"/>
    <property type="match status" value="1"/>
</dbReference>
<dbReference type="Pfam" id="PF00248">
    <property type="entry name" value="Aldo_ket_red"/>
    <property type="match status" value="1"/>
</dbReference>
<accession>A0A918S5R4</accession>